<feature type="domain" description="DUF4246" evidence="1">
    <location>
        <begin position="252"/>
        <end position="564"/>
    </location>
</feature>
<dbReference type="Pfam" id="PF12796">
    <property type="entry name" value="Ank_2"/>
    <property type="match status" value="1"/>
</dbReference>
<accession>A0A1V9YMG0</accession>
<gene>
    <name evidence="2" type="ORF">ACHHYP_09755</name>
</gene>
<dbReference type="Gene3D" id="1.25.40.20">
    <property type="entry name" value="Ankyrin repeat-containing domain"/>
    <property type="match status" value="1"/>
</dbReference>
<dbReference type="InterPro" id="IPR036770">
    <property type="entry name" value="Ankyrin_rpt-contain_sf"/>
</dbReference>
<name>A0A1V9YMG0_ACHHY</name>
<dbReference type="PANTHER" id="PTHR33119:SF1">
    <property type="entry name" value="FE2OG DIOXYGENASE DOMAIN-CONTAINING PROTEIN"/>
    <property type="match status" value="1"/>
</dbReference>
<dbReference type="InterPro" id="IPR049192">
    <property type="entry name" value="DUF4246_C"/>
</dbReference>
<comment type="caution">
    <text evidence="2">The sequence shown here is derived from an EMBL/GenBank/DDBJ whole genome shotgun (WGS) entry which is preliminary data.</text>
</comment>
<dbReference type="EMBL" id="JNBR01001476">
    <property type="protein sequence ID" value="OQR86905.1"/>
    <property type="molecule type" value="Genomic_DNA"/>
</dbReference>
<evidence type="ECO:0000313" key="2">
    <source>
        <dbReference type="EMBL" id="OQR86905.1"/>
    </source>
</evidence>
<evidence type="ECO:0000259" key="1">
    <source>
        <dbReference type="Pfam" id="PF14033"/>
    </source>
</evidence>
<sequence length="620" mass="66397">MLLLTHGADPELRDHEGSTALSHAIATEDPSLVRLLAPSSDLSAIDGLGYTYLCRAAERPDVLAALLACGADPNQKTPSGRTALYYACIKGCLHSVQLLAGQSYLAIAMSKRHPDVVRLLASTLNPLPTTTRTSDLFFQPFTAANVPRGRHFLQQCGWGAPEQPPRPPVEGVYFDALSAVLSDPAWPDVNPEPAIAAAKLPLSGAALLRDEARYLAELHPLVPHPSHGVYFQDAAVDKAKWRRVLGNPVPGVIDVIDPDLYCAVAGRTRHTSAPHGGALEPGRLVDVGATPPADMAAHVSRFVQWLPTPVAVDPSTGRAIFSSYVNNVDEVNTKLVACLEAALTKLLPLLARAMDRRPRFMRTERMTEAALATRAYREAHKTCRRIKASKVARWRARAGIDFAAEAYEPQFVQTLPVSSLRQPPLNLSSALVVVQVQTFREGSELSWRHGSGLGNEAIAAIGVVCVDAENVAGVRLSFREHVGCLRDKREAAGKATVQESGYVTLVPGRMVALPAATSYQVAAVDALDATLPAHMTLVTYYVVHPSASLLSTAYVLPQQMAFWRRVFEGTRLGSLPDGVLDAVFAFAGGAVMDETEAQAVALAAKEARAASLALLQAPAA</sequence>
<dbReference type="PANTHER" id="PTHR33119">
    <property type="entry name" value="IFI3P"/>
    <property type="match status" value="1"/>
</dbReference>
<dbReference type="Pfam" id="PF14033">
    <property type="entry name" value="DUF4246"/>
    <property type="match status" value="1"/>
</dbReference>
<evidence type="ECO:0000313" key="3">
    <source>
        <dbReference type="Proteomes" id="UP000243579"/>
    </source>
</evidence>
<protein>
    <recommendedName>
        <fullName evidence="1">DUF4246 domain-containing protein</fullName>
    </recommendedName>
</protein>
<dbReference type="InterPro" id="IPR002110">
    <property type="entry name" value="Ankyrin_rpt"/>
</dbReference>
<keyword evidence="3" id="KW-1185">Reference proteome</keyword>
<dbReference type="AlphaFoldDB" id="A0A1V9YMG0"/>
<dbReference type="InterPro" id="IPR025340">
    <property type="entry name" value="DUF4246"/>
</dbReference>
<dbReference type="Proteomes" id="UP000243579">
    <property type="component" value="Unassembled WGS sequence"/>
</dbReference>
<dbReference type="SMART" id="SM00248">
    <property type="entry name" value="ANK"/>
    <property type="match status" value="3"/>
</dbReference>
<reference evidence="2 3" key="1">
    <citation type="journal article" date="2014" name="Genome Biol. Evol.">
        <title>The secreted proteins of Achlya hypogyna and Thraustotheca clavata identify the ancestral oomycete secretome and reveal gene acquisitions by horizontal gene transfer.</title>
        <authorList>
            <person name="Misner I."/>
            <person name="Blouin N."/>
            <person name="Leonard G."/>
            <person name="Richards T.A."/>
            <person name="Lane C.E."/>
        </authorList>
    </citation>
    <scope>NUCLEOTIDE SEQUENCE [LARGE SCALE GENOMIC DNA]</scope>
    <source>
        <strain evidence="2 3">ATCC 48635</strain>
    </source>
</reference>
<organism evidence="2 3">
    <name type="scientific">Achlya hypogyna</name>
    <name type="common">Oomycete</name>
    <name type="synonym">Protoachlya hypogyna</name>
    <dbReference type="NCBI Taxonomy" id="1202772"/>
    <lineage>
        <taxon>Eukaryota</taxon>
        <taxon>Sar</taxon>
        <taxon>Stramenopiles</taxon>
        <taxon>Oomycota</taxon>
        <taxon>Saprolegniomycetes</taxon>
        <taxon>Saprolegniales</taxon>
        <taxon>Achlyaceae</taxon>
        <taxon>Achlya</taxon>
    </lineage>
</organism>
<dbReference type="OrthoDB" id="59491at2759"/>
<dbReference type="SUPFAM" id="SSF48403">
    <property type="entry name" value="Ankyrin repeat"/>
    <property type="match status" value="1"/>
</dbReference>
<proteinExistence type="predicted"/>